<dbReference type="AlphaFoldDB" id="A0A3B0S5M4"/>
<reference evidence="3" key="1">
    <citation type="submission" date="2018-06" db="EMBL/GenBank/DDBJ databases">
        <authorList>
            <person name="Zhirakovskaya E."/>
        </authorList>
    </citation>
    <scope>NUCLEOTIDE SEQUENCE</scope>
</reference>
<feature type="domain" description="DUF3048" evidence="1">
    <location>
        <begin position="4"/>
        <end position="137"/>
    </location>
</feature>
<dbReference type="InterPro" id="IPR035328">
    <property type="entry name" value="DUF3048_C"/>
</dbReference>
<feature type="domain" description="DUF3048" evidence="2">
    <location>
        <begin position="172"/>
        <end position="282"/>
    </location>
</feature>
<dbReference type="Pfam" id="PF11258">
    <property type="entry name" value="DUF3048"/>
    <property type="match status" value="1"/>
</dbReference>
<dbReference type="SUPFAM" id="SSF159774">
    <property type="entry name" value="YerB-like"/>
    <property type="match status" value="1"/>
</dbReference>
<dbReference type="InterPro" id="IPR021416">
    <property type="entry name" value="DUF3048_N"/>
</dbReference>
<name>A0A3B0S5M4_9ZZZZ</name>
<evidence type="ECO:0000259" key="2">
    <source>
        <dbReference type="Pfam" id="PF17479"/>
    </source>
</evidence>
<organism evidence="3">
    <name type="scientific">hydrothermal vent metagenome</name>
    <dbReference type="NCBI Taxonomy" id="652676"/>
    <lineage>
        <taxon>unclassified sequences</taxon>
        <taxon>metagenomes</taxon>
        <taxon>ecological metagenomes</taxon>
    </lineage>
</organism>
<dbReference type="Pfam" id="PF17479">
    <property type="entry name" value="DUF3048_C"/>
    <property type="match status" value="1"/>
</dbReference>
<protein>
    <recommendedName>
        <fullName evidence="4">DUF3048 domain-containing protein</fullName>
    </recommendedName>
</protein>
<accession>A0A3B0S5M4</accession>
<proteinExistence type="predicted"/>
<sequence length="294" mass="31979">MNGLGVTDAALLNRRVIAVKIDNHPKARPQSSLNQADAIYELLVEGGLTRFIVLFQSSDTSYIGPIRSGRPTDPTLLKPLGGPLQISGAQSWVQGKFNQAGVKLLGEGVTTFRISSRSAPHNLYGDTTKMRVEADRRSLPNEPPPPMFNFSDAPTTPVGSASEITLDWSDFPEVRWEWDGARYVRFNGTLEANEVSESGEETQIAADTLVVLFATRYTASPSGGQSGSSVPALDTVGTNRAVVFYDGGVVEGTWVRDSIDEPFHLVDSNGDPIELPRGIPWISVFPDNRILTYE</sequence>
<evidence type="ECO:0008006" key="4">
    <source>
        <dbReference type="Google" id="ProtNLM"/>
    </source>
</evidence>
<gene>
    <name evidence="3" type="ORF">MNBD_ACTINO02-946</name>
</gene>
<dbReference type="Gene3D" id="3.50.90.10">
    <property type="entry name" value="YerB-like"/>
    <property type="match status" value="1"/>
</dbReference>
<dbReference type="InterPro" id="IPR023158">
    <property type="entry name" value="YerB-like_sf"/>
</dbReference>
<evidence type="ECO:0000313" key="3">
    <source>
        <dbReference type="EMBL" id="VAV99549.1"/>
    </source>
</evidence>
<evidence type="ECO:0000259" key="1">
    <source>
        <dbReference type="Pfam" id="PF11258"/>
    </source>
</evidence>
<dbReference type="EMBL" id="UOEK01000165">
    <property type="protein sequence ID" value="VAV99549.1"/>
    <property type="molecule type" value="Genomic_DNA"/>
</dbReference>